<evidence type="ECO:0000313" key="2">
    <source>
        <dbReference type="WBParaSite" id="maker-uti_cns_0010121-snap-gene-0.3-mRNA-1"/>
    </source>
</evidence>
<proteinExistence type="predicted"/>
<keyword evidence="1" id="KW-1185">Reference proteome</keyword>
<dbReference type="Proteomes" id="UP000095280">
    <property type="component" value="Unplaced"/>
</dbReference>
<name>A0A1I8I6T1_9PLAT</name>
<protein>
    <submittedName>
        <fullName evidence="2 3">Rubis-subs-bind domain-containing protein</fullName>
    </submittedName>
</protein>
<reference evidence="2 3" key="1">
    <citation type="submission" date="2016-11" db="UniProtKB">
        <authorList>
            <consortium name="WormBaseParasite"/>
        </authorList>
    </citation>
    <scope>IDENTIFICATION</scope>
</reference>
<evidence type="ECO:0000313" key="3">
    <source>
        <dbReference type="WBParaSite" id="maker-uti_cns_0011928-snap-gene-0.4-mRNA-1"/>
    </source>
</evidence>
<sequence length="209" mass="22555">QLLQSKMSHKQAEPAMRQVHWRTDELNFLSLDTQSLISKATAFAGGSRNNRMQADVEALALRVLQTVANIVKSVCFWEAAIIRCSGPEPSALTDDSEFSGEEAYKLESTHSSFERQRRLRLLCSTLSSPHTDRLVAASNAAQTENAVFSLTSHDCVDCLNACGPRARRLASLLHSRPLKEIQSTLLQGAASRAGSGACDGTASQPGLGA</sequence>
<dbReference type="WBParaSite" id="maker-uti_cns_0010121-snap-gene-0.3-mRNA-1">
    <property type="protein sequence ID" value="maker-uti_cns_0010121-snap-gene-0.3-mRNA-1"/>
    <property type="gene ID" value="maker-uti_cns_0010121-snap-gene-0.3"/>
</dbReference>
<evidence type="ECO:0000313" key="1">
    <source>
        <dbReference type="Proteomes" id="UP000095280"/>
    </source>
</evidence>
<dbReference type="AlphaFoldDB" id="A0A1I8I6T1"/>
<organism evidence="1 2">
    <name type="scientific">Macrostomum lignano</name>
    <dbReference type="NCBI Taxonomy" id="282301"/>
    <lineage>
        <taxon>Eukaryota</taxon>
        <taxon>Metazoa</taxon>
        <taxon>Spiralia</taxon>
        <taxon>Lophotrochozoa</taxon>
        <taxon>Platyhelminthes</taxon>
        <taxon>Rhabditophora</taxon>
        <taxon>Macrostomorpha</taxon>
        <taxon>Macrostomida</taxon>
        <taxon>Macrostomidae</taxon>
        <taxon>Macrostomum</taxon>
    </lineage>
</organism>
<dbReference type="WBParaSite" id="maker-uti_cns_0011928-snap-gene-0.4-mRNA-1">
    <property type="protein sequence ID" value="maker-uti_cns_0011928-snap-gene-0.4-mRNA-1"/>
    <property type="gene ID" value="maker-uti_cns_0011928-snap-gene-0.4"/>
</dbReference>
<accession>A0A1I8I6T1</accession>